<evidence type="ECO:0000256" key="5">
    <source>
        <dbReference type="ARBA" id="ARBA00023049"/>
    </source>
</evidence>
<gene>
    <name evidence="9" type="ORF">J2Z81_002806</name>
</gene>
<organism evidence="9 10">
    <name type="scientific">Virgibacillus alimentarius</name>
    <dbReference type="NCBI Taxonomy" id="698769"/>
    <lineage>
        <taxon>Bacteria</taxon>
        <taxon>Bacillati</taxon>
        <taxon>Bacillota</taxon>
        <taxon>Bacilli</taxon>
        <taxon>Bacillales</taxon>
        <taxon>Bacillaceae</taxon>
        <taxon>Virgibacillus</taxon>
    </lineage>
</organism>
<dbReference type="InterPro" id="IPR042088">
    <property type="entry name" value="OligoPept_F_C"/>
</dbReference>
<dbReference type="Pfam" id="PF08439">
    <property type="entry name" value="Peptidase_M3_N"/>
    <property type="match status" value="1"/>
</dbReference>
<evidence type="ECO:0000256" key="3">
    <source>
        <dbReference type="ARBA" id="ARBA00022801"/>
    </source>
</evidence>
<keyword evidence="1 6" id="KW-0645">Protease</keyword>
<dbReference type="NCBIfam" id="TIGR00181">
    <property type="entry name" value="pepF"/>
    <property type="match status" value="1"/>
</dbReference>
<feature type="domain" description="Oligopeptidase F N-terminal" evidence="8">
    <location>
        <begin position="115"/>
        <end position="184"/>
    </location>
</feature>
<name>A0ABS4SBF0_9BACI</name>
<evidence type="ECO:0000256" key="1">
    <source>
        <dbReference type="ARBA" id="ARBA00022670"/>
    </source>
</evidence>
<evidence type="ECO:0000256" key="6">
    <source>
        <dbReference type="RuleBase" id="RU368091"/>
    </source>
</evidence>
<keyword evidence="4 6" id="KW-0862">Zinc</keyword>
<dbReference type="Proteomes" id="UP001519294">
    <property type="component" value="Unassembled WGS sequence"/>
</dbReference>
<keyword evidence="2 6" id="KW-0479">Metal-binding</keyword>
<dbReference type="InterPro" id="IPR013647">
    <property type="entry name" value="OligopepF_N_dom"/>
</dbReference>
<dbReference type="InterPro" id="IPR034009">
    <property type="entry name" value="M3B_PepF_4"/>
</dbReference>
<keyword evidence="3 6" id="KW-0378">Hydrolase</keyword>
<dbReference type="Gene3D" id="1.10.1370.20">
    <property type="entry name" value="Oligoendopeptidase f, C-terminal domain"/>
    <property type="match status" value="1"/>
</dbReference>
<evidence type="ECO:0000313" key="10">
    <source>
        <dbReference type="Proteomes" id="UP001519294"/>
    </source>
</evidence>
<dbReference type="SUPFAM" id="SSF55486">
    <property type="entry name" value="Metalloproteases ('zincins'), catalytic domain"/>
    <property type="match status" value="1"/>
</dbReference>
<dbReference type="EMBL" id="JAGIKX010000038">
    <property type="protein sequence ID" value="MBP2258821.1"/>
    <property type="molecule type" value="Genomic_DNA"/>
</dbReference>
<evidence type="ECO:0000259" key="8">
    <source>
        <dbReference type="Pfam" id="PF08439"/>
    </source>
</evidence>
<comment type="similarity">
    <text evidence="6">Belongs to the peptidase M3B family.</text>
</comment>
<dbReference type="InterPro" id="IPR001567">
    <property type="entry name" value="Pept_M3A_M3B_dom"/>
</dbReference>
<evidence type="ECO:0000313" key="9">
    <source>
        <dbReference type="EMBL" id="MBP2258821.1"/>
    </source>
</evidence>
<evidence type="ECO:0000256" key="4">
    <source>
        <dbReference type="ARBA" id="ARBA00022833"/>
    </source>
</evidence>
<comment type="caution">
    <text evidence="9">The sequence shown here is derived from an EMBL/GenBank/DDBJ whole genome shotgun (WGS) entry which is preliminary data.</text>
</comment>
<sequence>MSNTRWKRSEVPKEQTWDLSDLFTSTEEWESEWNTIQTDISEVTYYKGKLGENADTLLNCLIAAEKFEQRVIRVATFANLRANADGADPKNQRDSIKVSGVLASIGANLSFIKTELLTLSTETIDQFITEQPQLKNYQKILKAIVEKKPYTLSPELEEALATLSEVHEAPYMIYERSKSSDMEFDPIRDKDGNDLPMSFSLYEDRYELSSNTDLRRKAYQSFTNTLKKYENTYAATYATEVTKQVTMSRLRSYDSVTDMLLLPQQVTQDMYHQQLDIIQKELAPHMRRYAKLIKKQLHLDEMRFCDLQAPLDPDFNPTTTYQEATSIILDALQVMGTEYSNIIKKGMNERWVDRADNVGKSTGAFCSSPYGVHPYILITWTDTMRGAFVLAHELGHAGHFYLAGKNQSLFNTRPSTYFVEAPSTLNELLLADHLLEKTDDKRMRRWVINQLLGTYYHNFVTHLLEGEFQRRVYKLAEAGTPLTASVLSDQKRETLENFWGNTVKIDNGASLTWMRQPHYYMGLYPYTYSAGLTVSTAMAEKIKKEGQSAIDQWLNILKAGSTMKPLELIRQADIDMSKPDVIRNTVSYVGSLIDELEKSFA</sequence>
<reference evidence="9 10" key="1">
    <citation type="submission" date="2021-03" db="EMBL/GenBank/DDBJ databases">
        <title>Genomic Encyclopedia of Type Strains, Phase IV (KMG-IV): sequencing the most valuable type-strain genomes for metagenomic binning, comparative biology and taxonomic classification.</title>
        <authorList>
            <person name="Goeker M."/>
        </authorList>
    </citation>
    <scope>NUCLEOTIDE SEQUENCE [LARGE SCALE GENOMIC DNA]</scope>
    <source>
        <strain evidence="9 10">DSM 25790</strain>
    </source>
</reference>
<protein>
    <recommendedName>
        <fullName evidence="6">Oligopeptidase F</fullName>
        <ecNumber evidence="6">3.4.24.-</ecNumber>
    </recommendedName>
</protein>
<proteinExistence type="inferred from homology"/>
<feature type="domain" description="Peptidase M3A/M3B catalytic" evidence="7">
    <location>
        <begin position="209"/>
        <end position="582"/>
    </location>
</feature>
<accession>A0ABS4SBF0</accession>
<keyword evidence="10" id="KW-1185">Reference proteome</keyword>
<keyword evidence="5 6" id="KW-0482">Metalloprotease</keyword>
<comment type="cofactor">
    <cofactor evidence="6">
        <name>Zn(2+)</name>
        <dbReference type="ChEBI" id="CHEBI:29105"/>
    </cofactor>
    <text evidence="6">Binds 1 zinc ion.</text>
</comment>
<dbReference type="EC" id="3.4.24.-" evidence="6"/>
<dbReference type="RefSeq" id="WP_029266961.1">
    <property type="nucleotide sequence ID" value="NZ_JAGIKX010000038.1"/>
</dbReference>
<evidence type="ECO:0000256" key="2">
    <source>
        <dbReference type="ARBA" id="ARBA00022723"/>
    </source>
</evidence>
<dbReference type="CDD" id="cd09609">
    <property type="entry name" value="M3B_PepF"/>
    <property type="match status" value="1"/>
</dbReference>
<dbReference type="InterPro" id="IPR004438">
    <property type="entry name" value="Peptidase_M3B"/>
</dbReference>
<dbReference type="Pfam" id="PF01432">
    <property type="entry name" value="Peptidase_M3"/>
    <property type="match status" value="1"/>
</dbReference>
<evidence type="ECO:0000259" key="7">
    <source>
        <dbReference type="Pfam" id="PF01432"/>
    </source>
</evidence>
<comment type="function">
    <text evidence="6">Has oligopeptidase activity and degrades a variety of small bioactive peptides.</text>
</comment>
<dbReference type="Gene3D" id="1.20.140.70">
    <property type="entry name" value="Oligopeptidase f, N-terminal domain"/>
    <property type="match status" value="1"/>
</dbReference>